<dbReference type="EMBL" id="AJVK01062937">
    <property type="status" value="NOT_ANNOTATED_CDS"/>
    <property type="molecule type" value="Genomic_DNA"/>
</dbReference>
<evidence type="ECO:0000313" key="2">
    <source>
        <dbReference type="EnsemblMetazoa" id="PPAI008045-PA"/>
    </source>
</evidence>
<dbReference type="Pfam" id="PF03564">
    <property type="entry name" value="DUF1759"/>
    <property type="match status" value="1"/>
</dbReference>
<organism evidence="2 3">
    <name type="scientific">Phlebotomus papatasi</name>
    <name type="common">Sandfly</name>
    <dbReference type="NCBI Taxonomy" id="29031"/>
    <lineage>
        <taxon>Eukaryota</taxon>
        <taxon>Metazoa</taxon>
        <taxon>Ecdysozoa</taxon>
        <taxon>Arthropoda</taxon>
        <taxon>Hexapoda</taxon>
        <taxon>Insecta</taxon>
        <taxon>Pterygota</taxon>
        <taxon>Neoptera</taxon>
        <taxon>Endopterygota</taxon>
        <taxon>Diptera</taxon>
        <taxon>Nematocera</taxon>
        <taxon>Psychodoidea</taxon>
        <taxon>Psychodidae</taxon>
        <taxon>Phlebotomus</taxon>
        <taxon>Phlebotomus</taxon>
    </lineage>
</organism>
<feature type="region of interest" description="Disordered" evidence="1">
    <location>
        <begin position="165"/>
        <end position="184"/>
    </location>
</feature>
<dbReference type="InterPro" id="IPR005312">
    <property type="entry name" value="DUF1759"/>
</dbReference>
<accession>A0A1B0DIQ8</accession>
<sequence length="487" mass="55273">MPLKVNQRAAYKGQWTSLKRELDQISRSPEKLDRPETLEFLYSSRLNLETIEKNYSKVQLDIIEDTQDPKKREEEEQDMKQFLDEVLAMSTKINQFIGKIEAKKLSTTDQASGGSGDLAAVLQMMTMQLNEQKLQREQDQANFKMLLEEQRKDFSDLLMASGSQRKIDPDKSTLNDTVSGGSSSKRLDSIKIRPFSGNYSEWKTFKDLFMSIIDKDESLSDAEKMQYLKGYIVGDAEPIIDTLTVCGSNYQVAWDLLNKEFDKKALIIASYVKEFYALPGSSKATVQGIQSIRRKANSLIQALDAMEVTSRDPFLIYSVLHKLDEETQARWASKTIHKQPTWEEFNDFLAERGYELKMCQTDTLKQSETSKNTKTPASKSSQSAKKTKSKVTSLATTEAQNCGFCQQHPHKLYRCRKFLSLDGAGRLAAVKEMKICENCLSDNHKTEHCSYILCKFCNGKHNRLLHDVLVNSNPLDVTGNFSGSGNI</sequence>
<dbReference type="PANTHER" id="PTHR47331">
    <property type="entry name" value="PHD-TYPE DOMAIN-CONTAINING PROTEIN"/>
    <property type="match status" value="1"/>
</dbReference>
<proteinExistence type="predicted"/>
<protein>
    <submittedName>
        <fullName evidence="2">Uncharacterized protein</fullName>
    </submittedName>
</protein>
<feature type="region of interest" description="Disordered" evidence="1">
    <location>
        <begin position="365"/>
        <end position="389"/>
    </location>
</feature>
<dbReference type="VEuPathDB" id="VectorBase:PPAPM1_012086"/>
<dbReference type="EnsemblMetazoa" id="PPAI008045-RA">
    <property type="protein sequence ID" value="PPAI008045-PA"/>
    <property type="gene ID" value="PPAI008045"/>
</dbReference>
<dbReference type="Proteomes" id="UP000092462">
    <property type="component" value="Unassembled WGS sequence"/>
</dbReference>
<feature type="compositionally biased region" description="Polar residues" evidence="1">
    <location>
        <begin position="174"/>
        <end position="184"/>
    </location>
</feature>
<dbReference type="VEuPathDB" id="VectorBase:PPAI008045"/>
<name>A0A1B0DIQ8_PHLPP</name>
<keyword evidence="3" id="KW-1185">Reference proteome</keyword>
<evidence type="ECO:0000256" key="1">
    <source>
        <dbReference type="SAM" id="MobiDB-lite"/>
    </source>
</evidence>
<dbReference type="AlphaFoldDB" id="A0A1B0DIQ8"/>
<feature type="compositionally biased region" description="Low complexity" evidence="1">
    <location>
        <begin position="373"/>
        <end position="389"/>
    </location>
</feature>
<evidence type="ECO:0000313" key="3">
    <source>
        <dbReference type="Proteomes" id="UP000092462"/>
    </source>
</evidence>
<reference evidence="2" key="1">
    <citation type="submission" date="2022-08" db="UniProtKB">
        <authorList>
            <consortium name="EnsemblMetazoa"/>
        </authorList>
    </citation>
    <scope>IDENTIFICATION</scope>
    <source>
        <strain evidence="2">Israel</strain>
    </source>
</reference>